<dbReference type="GO" id="GO:0016593">
    <property type="term" value="C:Cdc73/Paf1 complex"/>
    <property type="evidence" value="ECO:0007669"/>
    <property type="project" value="InterPro"/>
</dbReference>
<accession>A0A2I0I7W3</accession>
<keyword evidence="3" id="KW-1185">Reference proteome</keyword>
<dbReference type="EMBL" id="PGOL01003808">
    <property type="protein sequence ID" value="PKI39496.1"/>
    <property type="molecule type" value="Genomic_DNA"/>
</dbReference>
<reference evidence="2 3" key="1">
    <citation type="submission" date="2017-11" db="EMBL/GenBank/DDBJ databases">
        <title>De-novo sequencing of pomegranate (Punica granatum L.) genome.</title>
        <authorList>
            <person name="Akparov Z."/>
            <person name="Amiraslanov A."/>
            <person name="Hajiyeva S."/>
            <person name="Abbasov M."/>
            <person name="Kaur K."/>
            <person name="Hamwieh A."/>
            <person name="Solovyev V."/>
            <person name="Salamov A."/>
            <person name="Braich B."/>
            <person name="Kosarev P."/>
            <person name="Mahmoud A."/>
            <person name="Hajiyev E."/>
            <person name="Babayeva S."/>
            <person name="Izzatullayeva V."/>
            <person name="Mammadov A."/>
            <person name="Mammadov A."/>
            <person name="Sharifova S."/>
            <person name="Ojaghi J."/>
            <person name="Eynullazada K."/>
            <person name="Bayramov B."/>
            <person name="Abdulazimova A."/>
            <person name="Shahmuradov I."/>
        </authorList>
    </citation>
    <scope>NUCLEOTIDE SEQUENCE [LARGE SCALE GENOMIC DNA]</scope>
    <source>
        <strain evidence="3">cv. AG2017</strain>
        <tissue evidence="2">Leaf</tissue>
    </source>
</reference>
<evidence type="ECO:0000313" key="3">
    <source>
        <dbReference type="Proteomes" id="UP000233551"/>
    </source>
</evidence>
<comment type="caution">
    <text evidence="2">The sequence shown here is derived from an EMBL/GenBank/DDBJ whole genome shotgun (WGS) entry which is preliminary data.</text>
</comment>
<dbReference type="InterPro" id="IPR032041">
    <property type="entry name" value="Cdc73_N"/>
</dbReference>
<dbReference type="STRING" id="22663.A0A2I0I7W3"/>
<proteinExistence type="predicted"/>
<dbReference type="GO" id="GO:0000993">
    <property type="term" value="F:RNA polymerase II complex binding"/>
    <property type="evidence" value="ECO:0007669"/>
    <property type="project" value="TreeGrafter"/>
</dbReference>
<dbReference type="Proteomes" id="UP000233551">
    <property type="component" value="Unassembled WGS sequence"/>
</dbReference>
<sequence>MDPLSALRDFTIRGELDKIVRFGDEFRFGSDYAFPCTAETAYRSKQGNLYTLETLVFYVKNHQLKHTEYIQSARTQQIPSVTFIDRKPLLEYLQGKVSLEGHLAPWEVAGSVCNLQQNHRGEEAYCRKKGGGGSRQWDHPLVSSFRLSES</sequence>
<feature type="domain" description="Paf1 complex subunit Cdc73 N-terminal" evidence="1">
    <location>
        <begin position="2"/>
        <end position="100"/>
    </location>
</feature>
<evidence type="ECO:0000313" key="2">
    <source>
        <dbReference type="EMBL" id="PKI39496.1"/>
    </source>
</evidence>
<evidence type="ECO:0000259" key="1">
    <source>
        <dbReference type="Pfam" id="PF16050"/>
    </source>
</evidence>
<protein>
    <recommendedName>
        <fullName evidence="1">Paf1 complex subunit Cdc73 N-terminal domain-containing protein</fullName>
    </recommendedName>
</protein>
<dbReference type="GO" id="GO:0032968">
    <property type="term" value="P:positive regulation of transcription elongation by RNA polymerase II"/>
    <property type="evidence" value="ECO:0007669"/>
    <property type="project" value="TreeGrafter"/>
</dbReference>
<dbReference type="InterPro" id="IPR007852">
    <property type="entry name" value="Cdc73/Parafibromin"/>
</dbReference>
<organism evidence="2 3">
    <name type="scientific">Punica granatum</name>
    <name type="common">Pomegranate</name>
    <dbReference type="NCBI Taxonomy" id="22663"/>
    <lineage>
        <taxon>Eukaryota</taxon>
        <taxon>Viridiplantae</taxon>
        <taxon>Streptophyta</taxon>
        <taxon>Embryophyta</taxon>
        <taxon>Tracheophyta</taxon>
        <taxon>Spermatophyta</taxon>
        <taxon>Magnoliopsida</taxon>
        <taxon>eudicotyledons</taxon>
        <taxon>Gunneridae</taxon>
        <taxon>Pentapetalae</taxon>
        <taxon>rosids</taxon>
        <taxon>malvids</taxon>
        <taxon>Myrtales</taxon>
        <taxon>Lythraceae</taxon>
        <taxon>Punica</taxon>
    </lineage>
</organism>
<dbReference type="AlphaFoldDB" id="A0A2I0I7W3"/>
<dbReference type="Pfam" id="PF16050">
    <property type="entry name" value="CDC73_N"/>
    <property type="match status" value="1"/>
</dbReference>
<name>A0A2I0I7W3_PUNGR</name>
<gene>
    <name evidence="2" type="ORF">CRG98_040105</name>
</gene>
<dbReference type="PANTHER" id="PTHR12466:SF8">
    <property type="entry name" value="PARAFIBROMIN"/>
    <property type="match status" value="1"/>
</dbReference>
<dbReference type="PANTHER" id="PTHR12466">
    <property type="entry name" value="CDC73 DOMAIN PROTEIN"/>
    <property type="match status" value="1"/>
</dbReference>
<dbReference type="GO" id="GO:0006368">
    <property type="term" value="P:transcription elongation by RNA polymerase II"/>
    <property type="evidence" value="ECO:0007669"/>
    <property type="project" value="InterPro"/>
</dbReference>